<name>A0A1C4CPK0_9ENTR</name>
<evidence type="ECO:0000313" key="2">
    <source>
        <dbReference type="Proteomes" id="UP000198975"/>
    </source>
</evidence>
<dbReference type="NCBIfam" id="NF008569">
    <property type="entry name" value="PRK11521.1"/>
    <property type="match status" value="1"/>
</dbReference>
<proteinExistence type="predicted"/>
<dbReference type="EMBL" id="FMAY01000008">
    <property type="protein sequence ID" value="SCC20991.1"/>
    <property type="molecule type" value="Genomic_DNA"/>
</dbReference>
<evidence type="ECO:0000313" key="1">
    <source>
        <dbReference type="EMBL" id="SCC20991.1"/>
    </source>
</evidence>
<accession>A0A1C4CPK0</accession>
<organism evidence="1 2">
    <name type="scientific">Kosakonia oryzendophytica</name>
    <dbReference type="NCBI Taxonomy" id="1005665"/>
    <lineage>
        <taxon>Bacteria</taxon>
        <taxon>Pseudomonadati</taxon>
        <taxon>Pseudomonadota</taxon>
        <taxon>Gammaproteobacteria</taxon>
        <taxon>Enterobacterales</taxon>
        <taxon>Enterobacteriaceae</taxon>
        <taxon>Kosakonia</taxon>
    </lineage>
</organism>
<dbReference type="InterPro" id="IPR019652">
    <property type="entry name" value="DUF2509"/>
</dbReference>
<dbReference type="AlphaFoldDB" id="A0A1C4CPK0"/>
<evidence type="ECO:0008006" key="3">
    <source>
        <dbReference type="Google" id="ProtNLM"/>
    </source>
</evidence>
<dbReference type="OrthoDB" id="7059963at2"/>
<reference evidence="2" key="1">
    <citation type="submission" date="2016-08" db="EMBL/GenBank/DDBJ databases">
        <authorList>
            <person name="Varghese N."/>
            <person name="Submissions Spin"/>
        </authorList>
    </citation>
    <scope>NUCLEOTIDE SEQUENCE [LARGE SCALE GENOMIC DNA]</scope>
    <source>
        <strain evidence="2">REICA_082</strain>
    </source>
</reference>
<gene>
    <name evidence="1" type="ORF">GA0061071_108127</name>
</gene>
<dbReference type="Proteomes" id="UP000198975">
    <property type="component" value="Unassembled WGS sequence"/>
</dbReference>
<protein>
    <recommendedName>
        <fullName evidence="3">DUF2509 family protein</fullName>
    </recommendedName>
</protein>
<dbReference type="Pfam" id="PF10713">
    <property type="entry name" value="DUF2509"/>
    <property type="match status" value="1"/>
</dbReference>
<sequence length="135" mass="15573">MNRQRGMSSLALVLLLLLLGSLMLNGLNQQLTSHIWQVNHESKMLRRLAQSHSAMEWARVQPWTTTPALQCFGQVERQWRACLRIFADETALLIAAYDEVQLWRRGQVSQQRVIFSPHGWSDFCPLKESAQCQLP</sequence>
<keyword evidence="2" id="KW-1185">Reference proteome</keyword>
<dbReference type="RefSeq" id="WP_061493330.1">
    <property type="nucleotide sequence ID" value="NZ_CP115659.1"/>
</dbReference>